<accession>A0ABQ4X1C7</accession>
<dbReference type="EMBL" id="BQNB010009114">
    <property type="protein sequence ID" value="GJS58944.1"/>
    <property type="molecule type" value="Genomic_DNA"/>
</dbReference>
<name>A0ABQ4X1C7_9ASTR</name>
<reference evidence="2" key="1">
    <citation type="journal article" date="2022" name="Int. J. Mol. Sci.">
        <title>Draft Genome of Tanacetum Coccineum: Genomic Comparison of Closely Related Tanacetum-Family Plants.</title>
        <authorList>
            <person name="Yamashiro T."/>
            <person name="Shiraishi A."/>
            <person name="Nakayama K."/>
            <person name="Satake H."/>
        </authorList>
    </citation>
    <scope>NUCLEOTIDE SEQUENCE</scope>
</reference>
<feature type="domain" description="Reverse transcriptase Ty1/copia-type" evidence="1">
    <location>
        <begin position="67"/>
        <end position="166"/>
    </location>
</feature>
<dbReference type="Proteomes" id="UP001151760">
    <property type="component" value="Unassembled WGS sequence"/>
</dbReference>
<organism evidence="2 3">
    <name type="scientific">Tanacetum coccineum</name>
    <dbReference type="NCBI Taxonomy" id="301880"/>
    <lineage>
        <taxon>Eukaryota</taxon>
        <taxon>Viridiplantae</taxon>
        <taxon>Streptophyta</taxon>
        <taxon>Embryophyta</taxon>
        <taxon>Tracheophyta</taxon>
        <taxon>Spermatophyta</taxon>
        <taxon>Magnoliopsida</taxon>
        <taxon>eudicotyledons</taxon>
        <taxon>Gunneridae</taxon>
        <taxon>Pentapetalae</taxon>
        <taxon>asterids</taxon>
        <taxon>campanulids</taxon>
        <taxon>Asterales</taxon>
        <taxon>Asteraceae</taxon>
        <taxon>Asteroideae</taxon>
        <taxon>Anthemideae</taxon>
        <taxon>Anthemidinae</taxon>
        <taxon>Tanacetum</taxon>
    </lineage>
</organism>
<evidence type="ECO:0000259" key="1">
    <source>
        <dbReference type="Pfam" id="PF07727"/>
    </source>
</evidence>
<reference evidence="2" key="2">
    <citation type="submission" date="2022-01" db="EMBL/GenBank/DDBJ databases">
        <authorList>
            <person name="Yamashiro T."/>
            <person name="Shiraishi A."/>
            <person name="Satake H."/>
            <person name="Nakayama K."/>
        </authorList>
    </citation>
    <scope>NUCLEOTIDE SEQUENCE</scope>
</reference>
<keyword evidence="3" id="KW-1185">Reference proteome</keyword>
<evidence type="ECO:0000313" key="2">
    <source>
        <dbReference type="EMBL" id="GJS58944.1"/>
    </source>
</evidence>
<evidence type="ECO:0000313" key="3">
    <source>
        <dbReference type="Proteomes" id="UP001151760"/>
    </source>
</evidence>
<dbReference type="InterPro" id="IPR013103">
    <property type="entry name" value="RVT_2"/>
</dbReference>
<dbReference type="Pfam" id="PF07727">
    <property type="entry name" value="RVT_2"/>
    <property type="match status" value="1"/>
</dbReference>
<protein>
    <submittedName>
        <fullName evidence="2">Retrovirus-related pol polyprotein from transposon TNT 1-94</fullName>
    </submittedName>
</protein>
<proteinExistence type="predicted"/>
<comment type="caution">
    <text evidence="2">The sequence shown here is derived from an EMBL/GenBank/DDBJ whole genome shotgun (WGS) entry which is preliminary data.</text>
</comment>
<gene>
    <name evidence="2" type="ORF">Tco_0653728</name>
</gene>
<sequence length="166" mass="19427">MHTFQQPPIYTKRWTKDHSLVTIIGDPSKLVSTRRQLSTDALWCYFHALLAKEEPRNYKEAMEESLKLDEYGRVLKNKAQLVAKDYHQEEGIDFEESFALVTRIEAIRIFLAYAAHKNMVVFQMDVKTTFLNGILKEEVYISQPEGFVNQENLNHVFRLKKALYGL</sequence>